<comment type="caution">
    <text evidence="1">The sequence shown here is derived from an EMBL/GenBank/DDBJ whole genome shotgun (WGS) entry which is preliminary data.</text>
</comment>
<dbReference type="EMBL" id="JACJHZ010000002">
    <property type="protein sequence ID" value="MBA9018423.1"/>
    <property type="molecule type" value="Genomic_DNA"/>
</dbReference>
<sequence>MFSGHGLELELVDVDPRQEIVDLAVGVAVDDPGEDISEIAERFDTIELAGLCRPSNYAE</sequence>
<keyword evidence="2" id="KW-1185">Reference proteome</keyword>
<proteinExistence type="predicted"/>
<gene>
    <name evidence="1" type="ORF">HNQ97_000409</name>
</gene>
<name>A0ABR6C0B9_9HYPH</name>
<evidence type="ECO:0000313" key="2">
    <source>
        <dbReference type="Proteomes" id="UP000587524"/>
    </source>
</evidence>
<protein>
    <submittedName>
        <fullName evidence="1">Uncharacterized protein</fullName>
    </submittedName>
</protein>
<dbReference type="Proteomes" id="UP000587524">
    <property type="component" value="Unassembled WGS sequence"/>
</dbReference>
<accession>A0ABR6C0B9</accession>
<evidence type="ECO:0000313" key="1">
    <source>
        <dbReference type="EMBL" id="MBA9018423.1"/>
    </source>
</evidence>
<reference evidence="1 2" key="1">
    <citation type="submission" date="2020-08" db="EMBL/GenBank/DDBJ databases">
        <title>Genomic Encyclopedia of Type Strains, Phase IV (KMG-IV): sequencing the most valuable type-strain genomes for metagenomic binning, comparative biology and taxonomic classification.</title>
        <authorList>
            <person name="Goeker M."/>
        </authorList>
    </citation>
    <scope>NUCLEOTIDE SEQUENCE [LARGE SCALE GENOMIC DNA]</scope>
    <source>
        <strain evidence="1 2">DSM 17455</strain>
    </source>
</reference>
<organism evidence="1 2">
    <name type="scientific">Aminobacter ciceronei</name>
    <dbReference type="NCBI Taxonomy" id="150723"/>
    <lineage>
        <taxon>Bacteria</taxon>
        <taxon>Pseudomonadati</taxon>
        <taxon>Pseudomonadota</taxon>
        <taxon>Alphaproteobacteria</taxon>
        <taxon>Hyphomicrobiales</taxon>
        <taxon>Phyllobacteriaceae</taxon>
        <taxon>Aminobacter</taxon>
    </lineage>
</organism>